<evidence type="ECO:0000256" key="1">
    <source>
        <dbReference type="ARBA" id="ARBA00023242"/>
    </source>
</evidence>
<comment type="caution">
    <text evidence="4">The sequence shown here is derived from an EMBL/GenBank/DDBJ whole genome shotgun (WGS) entry which is preliminary data.</text>
</comment>
<reference evidence="4" key="1">
    <citation type="submission" date="2020-03" db="EMBL/GenBank/DDBJ databases">
        <title>Site-based positive gene gene selection in Geosmithia morbida across the United States reveals a broad range of putative effectors and factors for local host and environmental adapation.</title>
        <authorList>
            <person name="Onufrak A."/>
            <person name="Murdoch R.W."/>
            <person name="Gazis R."/>
            <person name="Huff M."/>
            <person name="Staton M."/>
            <person name="Klingeman W."/>
            <person name="Hadziabdic D."/>
        </authorList>
    </citation>
    <scope>NUCLEOTIDE SEQUENCE</scope>
    <source>
        <strain evidence="4">1262</strain>
    </source>
</reference>
<proteinExistence type="predicted"/>
<feature type="region of interest" description="Disordered" evidence="2">
    <location>
        <begin position="89"/>
        <end position="113"/>
    </location>
</feature>
<keyword evidence="5" id="KW-1185">Reference proteome</keyword>
<dbReference type="Pfam" id="PF00172">
    <property type="entry name" value="Zn_clus"/>
    <property type="match status" value="1"/>
</dbReference>
<dbReference type="PANTHER" id="PTHR46910">
    <property type="entry name" value="TRANSCRIPTION FACTOR PDR1"/>
    <property type="match status" value="1"/>
</dbReference>
<evidence type="ECO:0000256" key="2">
    <source>
        <dbReference type="SAM" id="MobiDB-lite"/>
    </source>
</evidence>
<keyword evidence="1" id="KW-0539">Nucleus</keyword>
<feature type="region of interest" description="Disordered" evidence="2">
    <location>
        <begin position="1"/>
        <end position="24"/>
    </location>
</feature>
<dbReference type="PROSITE" id="PS50048">
    <property type="entry name" value="ZN2_CY6_FUNGAL_2"/>
    <property type="match status" value="1"/>
</dbReference>
<feature type="domain" description="Zn(2)-C6 fungal-type" evidence="3">
    <location>
        <begin position="30"/>
        <end position="59"/>
    </location>
</feature>
<gene>
    <name evidence="4" type="ORF">GMORB2_2750</name>
</gene>
<dbReference type="RefSeq" id="XP_035319398.1">
    <property type="nucleotide sequence ID" value="XM_035464728.1"/>
</dbReference>
<protein>
    <submittedName>
        <fullName evidence="4">Fungal specific transcription factor domain-containing protein</fullName>
    </submittedName>
</protein>
<dbReference type="AlphaFoldDB" id="A0A9P4YSB6"/>
<evidence type="ECO:0000313" key="5">
    <source>
        <dbReference type="Proteomes" id="UP000749293"/>
    </source>
</evidence>
<evidence type="ECO:0000313" key="4">
    <source>
        <dbReference type="EMBL" id="KAF4120746.1"/>
    </source>
</evidence>
<dbReference type="InterPro" id="IPR050987">
    <property type="entry name" value="AtrR-like"/>
</dbReference>
<name>A0A9P4YSB6_9HYPO</name>
<accession>A0A9P4YSB6</accession>
<dbReference type="GO" id="GO:0008270">
    <property type="term" value="F:zinc ion binding"/>
    <property type="evidence" value="ECO:0007669"/>
    <property type="project" value="InterPro"/>
</dbReference>
<dbReference type="CDD" id="cd00067">
    <property type="entry name" value="GAL4"/>
    <property type="match status" value="1"/>
</dbReference>
<organism evidence="4 5">
    <name type="scientific">Geosmithia morbida</name>
    <dbReference type="NCBI Taxonomy" id="1094350"/>
    <lineage>
        <taxon>Eukaryota</taxon>
        <taxon>Fungi</taxon>
        <taxon>Dikarya</taxon>
        <taxon>Ascomycota</taxon>
        <taxon>Pezizomycotina</taxon>
        <taxon>Sordariomycetes</taxon>
        <taxon>Hypocreomycetidae</taxon>
        <taxon>Hypocreales</taxon>
        <taxon>Bionectriaceae</taxon>
        <taxon>Geosmithia</taxon>
    </lineage>
</organism>
<dbReference type="OrthoDB" id="2283488at2759"/>
<evidence type="ECO:0000259" key="3">
    <source>
        <dbReference type="PROSITE" id="PS50048"/>
    </source>
</evidence>
<sequence length="649" mass="72088">MFSTFRSIASEPVQGSTHTAPRKRAQVRRACDACRLARVKCDLTRPCRNCLHSGRECVSSGVVEFKNVSSATREVERLRDRLRELESLKRPVGLGPSPASASSSEDDNRGGRTVAAPVTAEWKWKGMVVDGLRYGPLSLQYFIHRASSYMGCDIGAPPPPINVLSARNVDLRGCDLTRQQQDYFVDLFWTAYHVSYPVVDADDFKPLYDSLWDVGGLSRRPDPLVDIVLAISIQYAFSLMGIHDPATRSEAEQADQTERPELAVAGSPFFHRCQDGLDHLMESPDVKTVQCMFLSATYLSYARCYNAAHTTVKTARHVASALGVGDSFYSTDKCVLTRTARCLRVLDSRISMRLGRVAQTCSAVALRDPSYVAPSHASAVFHDQLLLLCELAEDVYRCFMDQANHLFGPGRDNMYSDVTMRNEAGLIMTEQMKRLHEWTKQRHRITLECHYHDVCLTLLRIFICFSPIPVVGACDADKLCVRCVDHAFTLTTIISQASRETDIIKGCFQAFEWQENATYALAGFAIAYPACQTTLTARRSLATASRMFEQSGSGTPASVRMRRLCSLLDAEISNSVVRLRESIPAVIPTPPGTDTSVVLSSGAITAGVSQTPEHQDRMRQNIDTCPLLYPSPDWDSIQADFLNSEDFTV</sequence>
<dbReference type="InterPro" id="IPR001138">
    <property type="entry name" value="Zn2Cys6_DnaBD"/>
</dbReference>
<dbReference type="GO" id="GO:0000981">
    <property type="term" value="F:DNA-binding transcription factor activity, RNA polymerase II-specific"/>
    <property type="evidence" value="ECO:0007669"/>
    <property type="project" value="InterPro"/>
</dbReference>
<dbReference type="SMART" id="SM00066">
    <property type="entry name" value="GAL4"/>
    <property type="match status" value="1"/>
</dbReference>
<dbReference type="InterPro" id="IPR036864">
    <property type="entry name" value="Zn2-C6_fun-type_DNA-bd_sf"/>
</dbReference>
<dbReference type="Proteomes" id="UP000749293">
    <property type="component" value="Unassembled WGS sequence"/>
</dbReference>
<dbReference type="CDD" id="cd12148">
    <property type="entry name" value="fungal_TF_MHR"/>
    <property type="match status" value="1"/>
</dbReference>
<dbReference type="PROSITE" id="PS00463">
    <property type="entry name" value="ZN2_CY6_FUNGAL_1"/>
    <property type="match status" value="1"/>
</dbReference>
<dbReference type="Gene3D" id="4.10.240.10">
    <property type="entry name" value="Zn(2)-C6 fungal-type DNA-binding domain"/>
    <property type="match status" value="1"/>
</dbReference>
<dbReference type="GeneID" id="55968980"/>
<feature type="compositionally biased region" description="Polar residues" evidence="2">
    <location>
        <begin position="1"/>
        <end position="19"/>
    </location>
</feature>
<dbReference type="EMBL" id="JAANYQ010000015">
    <property type="protein sequence ID" value="KAF4120746.1"/>
    <property type="molecule type" value="Genomic_DNA"/>
</dbReference>
<dbReference type="PANTHER" id="PTHR46910:SF17">
    <property type="entry name" value="SCFA-RELATED"/>
    <property type="match status" value="1"/>
</dbReference>
<dbReference type="SUPFAM" id="SSF57701">
    <property type="entry name" value="Zn2/Cys6 DNA-binding domain"/>
    <property type="match status" value="1"/>
</dbReference>